<name>A0A2T5FTT3_9SPHN</name>
<keyword evidence="8" id="KW-0472">Membrane</keyword>
<dbReference type="GO" id="GO:0016614">
    <property type="term" value="F:oxidoreductase activity, acting on CH-OH group of donors"/>
    <property type="evidence" value="ECO:0007669"/>
    <property type="project" value="InterPro"/>
</dbReference>
<evidence type="ECO:0000256" key="2">
    <source>
        <dbReference type="ARBA" id="ARBA00022475"/>
    </source>
</evidence>
<evidence type="ECO:0000256" key="8">
    <source>
        <dbReference type="ARBA" id="ARBA00023136"/>
    </source>
</evidence>
<feature type="domain" description="Cytochrome c" evidence="11">
    <location>
        <begin position="324"/>
        <end position="411"/>
    </location>
</feature>
<dbReference type="InterPro" id="IPR014353">
    <property type="entry name" value="Membr-bd_ADH_cyt_c"/>
</dbReference>
<feature type="binding site" description="covalent" evidence="9">
    <location>
        <position position="65"/>
    </location>
    <ligand>
        <name>heme c</name>
        <dbReference type="ChEBI" id="CHEBI:61717"/>
        <label>1</label>
    </ligand>
</feature>
<dbReference type="PIRSF" id="PIRSF000018">
    <property type="entry name" value="Mb_ADH_cyt_c"/>
    <property type="match status" value="1"/>
</dbReference>
<dbReference type="InterPro" id="IPR051459">
    <property type="entry name" value="Cytochrome_c-type_DH"/>
</dbReference>
<feature type="domain" description="Cytochrome c" evidence="11">
    <location>
        <begin position="51"/>
        <end position="154"/>
    </location>
</feature>
<keyword evidence="2" id="KW-1003">Cell membrane</keyword>
<evidence type="ECO:0000259" key="11">
    <source>
        <dbReference type="PROSITE" id="PS51007"/>
    </source>
</evidence>
<feature type="binding site" description="covalent" evidence="9">
    <location>
        <position position="211"/>
    </location>
    <ligand>
        <name>heme c</name>
        <dbReference type="ChEBI" id="CHEBI:61717"/>
        <label>2</label>
    </ligand>
</feature>
<accession>A0A2T5FTT3</accession>
<evidence type="ECO:0000256" key="10">
    <source>
        <dbReference type="PIRSR" id="PIRSR000018-51"/>
    </source>
</evidence>
<dbReference type="PANTHER" id="PTHR35008:SF8">
    <property type="entry name" value="ALCOHOL DEHYDROGENASE CYTOCHROME C SUBUNIT"/>
    <property type="match status" value="1"/>
</dbReference>
<keyword evidence="13" id="KW-1185">Reference proteome</keyword>
<dbReference type="InterPro" id="IPR036909">
    <property type="entry name" value="Cyt_c-like_dom_sf"/>
</dbReference>
<feature type="binding site" description="covalent" evidence="9">
    <location>
        <position position="337"/>
    </location>
    <ligand>
        <name>heme c</name>
        <dbReference type="ChEBI" id="CHEBI:61717"/>
        <label>3</label>
    </ligand>
</feature>
<gene>
    <name evidence="12" type="ORF">CLG96_18265</name>
</gene>
<keyword evidence="7 10" id="KW-0408">Iron</keyword>
<comment type="caution">
    <text evidence="12">The sequence shown here is derived from an EMBL/GenBank/DDBJ whole genome shotgun (WGS) entry which is preliminary data.</text>
</comment>
<evidence type="ECO:0000313" key="12">
    <source>
        <dbReference type="EMBL" id="PTQ07478.1"/>
    </source>
</evidence>
<dbReference type="GO" id="GO:0009055">
    <property type="term" value="F:electron transfer activity"/>
    <property type="evidence" value="ECO:0007669"/>
    <property type="project" value="InterPro"/>
</dbReference>
<keyword evidence="6" id="KW-0677">Repeat</keyword>
<evidence type="ECO:0000256" key="9">
    <source>
        <dbReference type="PIRSR" id="PIRSR000018-50"/>
    </source>
</evidence>
<dbReference type="Pfam" id="PF13442">
    <property type="entry name" value="Cytochrome_CBB3"/>
    <property type="match status" value="1"/>
</dbReference>
<evidence type="ECO:0000256" key="3">
    <source>
        <dbReference type="ARBA" id="ARBA00022617"/>
    </source>
</evidence>
<keyword evidence="3 9" id="KW-0349">Heme</keyword>
<dbReference type="GO" id="GO:0020037">
    <property type="term" value="F:heme binding"/>
    <property type="evidence" value="ECO:0007669"/>
    <property type="project" value="InterPro"/>
</dbReference>
<dbReference type="PROSITE" id="PS51007">
    <property type="entry name" value="CYTC"/>
    <property type="match status" value="3"/>
</dbReference>
<dbReference type="GO" id="GO:0005886">
    <property type="term" value="C:plasma membrane"/>
    <property type="evidence" value="ECO:0007669"/>
    <property type="project" value="UniProtKB-SubCell"/>
</dbReference>
<dbReference type="GO" id="GO:0005506">
    <property type="term" value="F:iron ion binding"/>
    <property type="evidence" value="ECO:0007669"/>
    <property type="project" value="InterPro"/>
</dbReference>
<dbReference type="Proteomes" id="UP000244162">
    <property type="component" value="Unassembled WGS sequence"/>
</dbReference>
<comment type="cofactor">
    <cofactor evidence="9">
        <name>heme c</name>
        <dbReference type="ChEBI" id="CHEBI:61717"/>
    </cofactor>
    <text evidence="9">Binds 3 heme c groups covalently per subunit.</text>
</comment>
<protein>
    <submittedName>
        <fullName evidence="12">Cytochrome C</fullName>
    </submittedName>
</protein>
<evidence type="ECO:0000256" key="5">
    <source>
        <dbReference type="ARBA" id="ARBA00022729"/>
    </source>
</evidence>
<dbReference type="Pfam" id="PF00034">
    <property type="entry name" value="Cytochrom_C"/>
    <property type="match status" value="1"/>
</dbReference>
<dbReference type="Gene3D" id="1.10.760.10">
    <property type="entry name" value="Cytochrome c-like domain"/>
    <property type="match status" value="3"/>
</dbReference>
<keyword evidence="4 10" id="KW-0479">Metal-binding</keyword>
<dbReference type="RefSeq" id="WP_107970258.1">
    <property type="nucleotide sequence ID" value="NZ_NWBU01000018.1"/>
</dbReference>
<feature type="binding site" description="covalent" evidence="9">
    <location>
        <position position="340"/>
    </location>
    <ligand>
        <name>heme c</name>
        <dbReference type="ChEBI" id="CHEBI:61717"/>
        <label>3</label>
    </ligand>
</feature>
<proteinExistence type="predicted"/>
<evidence type="ECO:0000313" key="13">
    <source>
        <dbReference type="Proteomes" id="UP000244162"/>
    </source>
</evidence>
<sequence length="434" mass="45728">MSARLFRGYHPHTARYGAVLILAMALFALALSWRPAIAPIPVPSPSSFPAEQVARGAVLAKLGDCAVCHTAEGGRPLAGARALATPFGTLYSDNLTPDPDTGIGHWSAAAFRRAMKDGISRSGAHLYPALPYEHFTHVTDADLDAIYAFLMTRRPVHQEAPANKLIPPLGFRPLLAGWKMFFLHKGAVPVDPGRSTEWNRGAYLVEGLGHCGGCHTPRNLAGGEEGARAYHGGVAEGWHAPALDASNPAARAWTPDALYTYLRTGISPDHGAAAGPMGPVVESLASVPESDVRAIATYIASRMAGRDIGSPAPAPLDNEVAAAKRFPEGATLFAGACAGCHGPGAPMMGQGRPSLGLVSNLRDDDPTSAIQAILQGIEPPIGGRGPKMPGFADSLTDGQVAAVIAYARARYTDRPDWSKLEQTVRKARKERAQP</sequence>
<reference evidence="12 13" key="1">
    <citation type="submission" date="2017-09" db="EMBL/GenBank/DDBJ databases">
        <title>Sphingomonas panjinensis sp.nov., isolated from oil-contaminated soil.</title>
        <authorList>
            <person name="Wang L."/>
            <person name="Chen L."/>
        </authorList>
    </citation>
    <scope>NUCLEOTIDE SEQUENCE [LARGE SCALE GENOMIC DNA]</scope>
    <source>
        <strain evidence="12 13">FW-11</strain>
    </source>
</reference>
<dbReference type="SUPFAM" id="SSF46626">
    <property type="entry name" value="Cytochrome c"/>
    <property type="match status" value="3"/>
</dbReference>
<evidence type="ECO:0000256" key="7">
    <source>
        <dbReference type="ARBA" id="ARBA00023004"/>
    </source>
</evidence>
<dbReference type="OrthoDB" id="9811281at2"/>
<feature type="binding site" description="axial binding residue" evidence="10">
    <location>
        <position position="215"/>
    </location>
    <ligand>
        <name>heme c</name>
        <dbReference type="ChEBI" id="CHEBI:61717"/>
        <label>2</label>
    </ligand>
    <ligandPart>
        <name>Fe</name>
        <dbReference type="ChEBI" id="CHEBI:18248"/>
    </ligandPart>
</feature>
<evidence type="ECO:0000256" key="4">
    <source>
        <dbReference type="ARBA" id="ARBA00022723"/>
    </source>
</evidence>
<organism evidence="12 13">
    <name type="scientific">Sphingomonas oleivorans</name>
    <dbReference type="NCBI Taxonomy" id="1735121"/>
    <lineage>
        <taxon>Bacteria</taxon>
        <taxon>Pseudomonadati</taxon>
        <taxon>Pseudomonadota</taxon>
        <taxon>Alphaproteobacteria</taxon>
        <taxon>Sphingomonadales</taxon>
        <taxon>Sphingomonadaceae</taxon>
        <taxon>Sphingomonas</taxon>
    </lineage>
</organism>
<dbReference type="AlphaFoldDB" id="A0A2T5FTT3"/>
<evidence type="ECO:0000256" key="1">
    <source>
        <dbReference type="ARBA" id="ARBA00004236"/>
    </source>
</evidence>
<feature type="binding site" description="covalent" evidence="9">
    <location>
        <position position="214"/>
    </location>
    <ligand>
        <name>heme c</name>
        <dbReference type="ChEBI" id="CHEBI:61717"/>
        <label>2</label>
    </ligand>
</feature>
<keyword evidence="5" id="KW-0732">Signal</keyword>
<feature type="binding site" description="axial binding residue" evidence="10">
    <location>
        <position position="341"/>
    </location>
    <ligand>
        <name>heme c</name>
        <dbReference type="ChEBI" id="CHEBI:61717"/>
        <label>3</label>
    </ligand>
    <ligandPart>
        <name>Fe</name>
        <dbReference type="ChEBI" id="CHEBI:18248"/>
    </ligandPart>
</feature>
<dbReference type="InterPro" id="IPR009056">
    <property type="entry name" value="Cyt_c-like_dom"/>
</dbReference>
<feature type="domain" description="Cytochrome c" evidence="11">
    <location>
        <begin position="196"/>
        <end position="303"/>
    </location>
</feature>
<dbReference type="EMBL" id="NWBU01000018">
    <property type="protein sequence ID" value="PTQ07478.1"/>
    <property type="molecule type" value="Genomic_DNA"/>
</dbReference>
<dbReference type="PANTHER" id="PTHR35008">
    <property type="entry name" value="BLL4482 PROTEIN-RELATED"/>
    <property type="match status" value="1"/>
</dbReference>
<feature type="binding site" description="axial binding residue" evidence="10">
    <location>
        <position position="69"/>
    </location>
    <ligand>
        <name>heme c</name>
        <dbReference type="ChEBI" id="CHEBI:61717"/>
        <label>1</label>
    </ligand>
    <ligandPart>
        <name>Fe</name>
        <dbReference type="ChEBI" id="CHEBI:18248"/>
    </ligandPart>
</feature>
<comment type="subcellular location">
    <subcellularLocation>
        <location evidence="1">Cell membrane</location>
    </subcellularLocation>
</comment>
<evidence type="ECO:0000256" key="6">
    <source>
        <dbReference type="ARBA" id="ARBA00022737"/>
    </source>
</evidence>
<feature type="binding site" description="covalent" evidence="9">
    <location>
        <position position="68"/>
    </location>
    <ligand>
        <name>heme c</name>
        <dbReference type="ChEBI" id="CHEBI:61717"/>
        <label>1</label>
    </ligand>
</feature>